<accession>A0A9P4NXU4</accession>
<dbReference type="EMBL" id="MU007021">
    <property type="protein sequence ID" value="KAF2433333.1"/>
    <property type="molecule type" value="Genomic_DNA"/>
</dbReference>
<dbReference type="OrthoDB" id="62952at2759"/>
<reference evidence="2" key="1">
    <citation type="journal article" date="2020" name="Stud. Mycol.">
        <title>101 Dothideomycetes genomes: a test case for predicting lifestyles and emergence of pathogens.</title>
        <authorList>
            <person name="Haridas S."/>
            <person name="Albert R."/>
            <person name="Binder M."/>
            <person name="Bloem J."/>
            <person name="Labutti K."/>
            <person name="Salamov A."/>
            <person name="Andreopoulos B."/>
            <person name="Baker S."/>
            <person name="Barry K."/>
            <person name="Bills G."/>
            <person name="Bluhm B."/>
            <person name="Cannon C."/>
            <person name="Castanera R."/>
            <person name="Culley D."/>
            <person name="Daum C."/>
            <person name="Ezra D."/>
            <person name="Gonzalez J."/>
            <person name="Henrissat B."/>
            <person name="Kuo A."/>
            <person name="Liang C."/>
            <person name="Lipzen A."/>
            <person name="Lutzoni F."/>
            <person name="Magnuson J."/>
            <person name="Mondo S."/>
            <person name="Nolan M."/>
            <person name="Ohm R."/>
            <person name="Pangilinan J."/>
            <person name="Park H.-J."/>
            <person name="Ramirez L."/>
            <person name="Alfaro M."/>
            <person name="Sun H."/>
            <person name="Tritt A."/>
            <person name="Yoshinaga Y."/>
            <person name="Zwiers L.-H."/>
            <person name="Turgeon B."/>
            <person name="Goodwin S."/>
            <person name="Spatafora J."/>
            <person name="Crous P."/>
            <person name="Grigoriev I."/>
        </authorList>
    </citation>
    <scope>NUCLEOTIDE SEQUENCE</scope>
    <source>
        <strain evidence="2">CBS 130266</strain>
    </source>
</reference>
<comment type="caution">
    <text evidence="2">The sequence shown here is derived from an EMBL/GenBank/DDBJ whole genome shotgun (WGS) entry which is preliminary data.</text>
</comment>
<dbReference type="Pfam" id="PF20150">
    <property type="entry name" value="2EXR"/>
    <property type="match status" value="1"/>
</dbReference>
<dbReference type="Proteomes" id="UP000800235">
    <property type="component" value="Unassembled WGS sequence"/>
</dbReference>
<keyword evidence="3" id="KW-1185">Reference proteome</keyword>
<evidence type="ECO:0000259" key="1">
    <source>
        <dbReference type="Pfam" id="PF20150"/>
    </source>
</evidence>
<evidence type="ECO:0000313" key="2">
    <source>
        <dbReference type="EMBL" id="KAF2433333.1"/>
    </source>
</evidence>
<dbReference type="AlphaFoldDB" id="A0A9P4NXU4"/>
<gene>
    <name evidence="2" type="ORF">EJ08DRAFT_694611</name>
</gene>
<dbReference type="PANTHER" id="PTHR42085:SF2">
    <property type="entry name" value="F-BOX DOMAIN-CONTAINING PROTEIN"/>
    <property type="match status" value="1"/>
</dbReference>
<protein>
    <recommendedName>
        <fullName evidence="1">2EXR domain-containing protein</fullName>
    </recommendedName>
</protein>
<dbReference type="PANTHER" id="PTHR42085">
    <property type="entry name" value="F-BOX DOMAIN-CONTAINING PROTEIN"/>
    <property type="match status" value="1"/>
</dbReference>
<name>A0A9P4NXU4_9PEZI</name>
<sequence>MEDTHVDNVPKCDSGVFRFLDLPAELRENVYKYAVLDMTRPRPMDFYYGTDNPEMLPLIPVGGPYTIFSDTAHCKSQAHRTLSRIRLLPPVLLANRQLRHEAYPCFFKYNAFCLCSSGSMTYMKHWLQSIPNGHTYIRCLLFPARSRLRDIRYHASLVS</sequence>
<dbReference type="InterPro" id="IPR045518">
    <property type="entry name" value="2EXR"/>
</dbReference>
<organism evidence="2 3">
    <name type="scientific">Tothia fuscella</name>
    <dbReference type="NCBI Taxonomy" id="1048955"/>
    <lineage>
        <taxon>Eukaryota</taxon>
        <taxon>Fungi</taxon>
        <taxon>Dikarya</taxon>
        <taxon>Ascomycota</taxon>
        <taxon>Pezizomycotina</taxon>
        <taxon>Dothideomycetes</taxon>
        <taxon>Pleosporomycetidae</taxon>
        <taxon>Venturiales</taxon>
        <taxon>Cylindrosympodiaceae</taxon>
        <taxon>Tothia</taxon>
    </lineage>
</organism>
<proteinExistence type="predicted"/>
<evidence type="ECO:0000313" key="3">
    <source>
        <dbReference type="Proteomes" id="UP000800235"/>
    </source>
</evidence>
<feature type="domain" description="2EXR" evidence="1">
    <location>
        <begin position="18"/>
        <end position="122"/>
    </location>
</feature>
<dbReference type="InterPro" id="IPR038883">
    <property type="entry name" value="AN11006-like"/>
</dbReference>